<accession>A0A660HNY3</accession>
<reference evidence="1 2" key="1">
    <citation type="journal article" date="2016" name="Int. J. Syst. Evol. Microbiol.">
        <title>Methanosarcina flavescens sp. nov., a methanogenic archaeon isolated from a full-scale anaerobic digester.</title>
        <authorList>
            <person name="Kern T."/>
            <person name="Fischer M.A."/>
            <person name="Deppenmeier U."/>
            <person name="Schmitz R.A."/>
            <person name="Rother M."/>
        </authorList>
    </citation>
    <scope>NUCLEOTIDE SEQUENCE [LARGE SCALE GENOMIC DNA]</scope>
    <source>
        <strain evidence="1 2">E03.2</strain>
    </source>
</reference>
<keyword evidence="2" id="KW-1185">Reference proteome</keyword>
<protein>
    <submittedName>
        <fullName evidence="1">Uncharacterized protein</fullName>
    </submittedName>
</protein>
<evidence type="ECO:0000313" key="2">
    <source>
        <dbReference type="Proteomes" id="UP000053087"/>
    </source>
</evidence>
<proteinExistence type="predicted"/>
<name>A0A660HNY3_9EURY</name>
<dbReference type="Proteomes" id="UP000053087">
    <property type="component" value="Chromosome"/>
</dbReference>
<gene>
    <name evidence="1" type="ORF">AOB57_000115</name>
</gene>
<evidence type="ECO:0000313" key="1">
    <source>
        <dbReference type="EMBL" id="AYK13829.1"/>
    </source>
</evidence>
<dbReference type="EMBL" id="CP032683">
    <property type="protein sequence ID" value="AYK13829.1"/>
    <property type="molecule type" value="Genomic_DNA"/>
</dbReference>
<sequence>MNIEKKKFLKSLGFGREVSIVTECKCPLCADRVNTEEFKNETFIKEFERSGLCQGCQETVFGYRVAW</sequence>
<dbReference type="KEGG" id="mfz:AOB57_000115"/>
<dbReference type="AlphaFoldDB" id="A0A660HNY3"/>
<organism evidence="1 2">
    <name type="scientific">Methanosarcina flavescens</name>
    <dbReference type="NCBI Taxonomy" id="1715806"/>
    <lineage>
        <taxon>Archaea</taxon>
        <taxon>Methanobacteriati</taxon>
        <taxon>Methanobacteriota</taxon>
        <taxon>Stenosarchaea group</taxon>
        <taxon>Methanomicrobia</taxon>
        <taxon>Methanosarcinales</taxon>
        <taxon>Methanosarcinaceae</taxon>
        <taxon>Methanosarcina</taxon>
    </lineage>
</organism>